<dbReference type="PANTHER" id="PTHR30346:SF9">
    <property type="entry name" value="LYSR FAMILY TRANSCRIPTIONAL REGULATOR"/>
    <property type="match status" value="1"/>
</dbReference>
<sequence>MSPLANQIEKLEQELGTGLFLRLNNEVRPTLYGARVVERAGRLLNNAQKIRDTATEFRDPETVLLTVGMNPTLAPYLTGYLSEPSSSLFPGMGVTLVEDLPEKMLRMVDDHLLYMALAAKINSSAALDFTSIWSEPLFLALRKGHPLCTLSSIIPEDAPPYDFIRFPHGFGYELEGRLPKHDGSTRISRRFDLTTLRFETICRHICHSDDCTIVSALAAEQREPNLGCFGR</sequence>
<dbReference type="EMBL" id="WVRA01000005">
    <property type="protein sequence ID" value="NOE19488.1"/>
    <property type="molecule type" value="Genomic_DNA"/>
</dbReference>
<dbReference type="PANTHER" id="PTHR30346">
    <property type="entry name" value="TRANSCRIPTIONAL DUAL REGULATOR HCAR-RELATED"/>
    <property type="match status" value="1"/>
</dbReference>
<dbReference type="AlphaFoldDB" id="A0AA90YY52"/>
<keyword evidence="2" id="KW-0805">Transcription regulation</keyword>
<keyword evidence="4" id="KW-0804">Transcription</keyword>
<accession>A0AA90YY52</accession>
<name>A0AA90YY52_9RHOB</name>
<dbReference type="RefSeq" id="WP_171331029.1">
    <property type="nucleotide sequence ID" value="NZ_WVRA01000005.1"/>
</dbReference>
<gene>
    <name evidence="6" type="ORF">GS634_15275</name>
</gene>
<evidence type="ECO:0000256" key="4">
    <source>
        <dbReference type="ARBA" id="ARBA00023163"/>
    </source>
</evidence>
<dbReference type="GO" id="GO:0003677">
    <property type="term" value="F:DNA binding"/>
    <property type="evidence" value="ECO:0007669"/>
    <property type="project" value="UniProtKB-KW"/>
</dbReference>
<evidence type="ECO:0000256" key="3">
    <source>
        <dbReference type="ARBA" id="ARBA00023125"/>
    </source>
</evidence>
<dbReference type="Gene3D" id="1.10.10.10">
    <property type="entry name" value="Winged helix-like DNA-binding domain superfamily/Winged helix DNA-binding domain"/>
    <property type="match status" value="1"/>
</dbReference>
<dbReference type="GO" id="GO:0003700">
    <property type="term" value="F:DNA-binding transcription factor activity"/>
    <property type="evidence" value="ECO:0007669"/>
    <property type="project" value="InterPro"/>
</dbReference>
<dbReference type="Proteomes" id="UP000597886">
    <property type="component" value="Unassembled WGS sequence"/>
</dbReference>
<feature type="domain" description="HTH lysR-type" evidence="5">
    <location>
        <begin position="1"/>
        <end position="30"/>
    </location>
</feature>
<dbReference type="InterPro" id="IPR036390">
    <property type="entry name" value="WH_DNA-bd_sf"/>
</dbReference>
<proteinExistence type="inferred from homology"/>
<comment type="caution">
    <text evidence="6">The sequence shown here is derived from an EMBL/GenBank/DDBJ whole genome shotgun (WGS) entry which is preliminary data.</text>
</comment>
<dbReference type="InterPro" id="IPR000847">
    <property type="entry name" value="LysR_HTH_N"/>
</dbReference>
<reference evidence="6" key="1">
    <citation type="submission" date="2019-12" db="EMBL/GenBank/DDBJ databases">
        <title>Ruegeria JWLKs population differentiation of coral mucus and skeleton niches.</title>
        <authorList>
            <person name="Luo D."/>
        </authorList>
    </citation>
    <scope>NUCLEOTIDE SEQUENCE</scope>
    <source>
        <strain evidence="6">HKCCD6181</strain>
    </source>
</reference>
<evidence type="ECO:0000313" key="6">
    <source>
        <dbReference type="EMBL" id="NOE19488.1"/>
    </source>
</evidence>
<evidence type="ECO:0000313" key="7">
    <source>
        <dbReference type="Proteomes" id="UP000597886"/>
    </source>
</evidence>
<organism evidence="6 7">
    <name type="scientific">Ruegeria atlantica</name>
    <dbReference type="NCBI Taxonomy" id="81569"/>
    <lineage>
        <taxon>Bacteria</taxon>
        <taxon>Pseudomonadati</taxon>
        <taxon>Pseudomonadota</taxon>
        <taxon>Alphaproteobacteria</taxon>
        <taxon>Rhodobacterales</taxon>
        <taxon>Roseobacteraceae</taxon>
        <taxon>Ruegeria</taxon>
    </lineage>
</organism>
<dbReference type="SUPFAM" id="SSF53850">
    <property type="entry name" value="Periplasmic binding protein-like II"/>
    <property type="match status" value="1"/>
</dbReference>
<keyword evidence="3" id="KW-0238">DNA-binding</keyword>
<evidence type="ECO:0000256" key="2">
    <source>
        <dbReference type="ARBA" id="ARBA00023015"/>
    </source>
</evidence>
<dbReference type="Gene3D" id="3.40.190.10">
    <property type="entry name" value="Periplasmic binding protein-like II"/>
    <property type="match status" value="2"/>
</dbReference>
<dbReference type="CDD" id="cd05466">
    <property type="entry name" value="PBP2_LTTR_substrate"/>
    <property type="match status" value="1"/>
</dbReference>
<evidence type="ECO:0000259" key="5">
    <source>
        <dbReference type="PROSITE" id="PS50931"/>
    </source>
</evidence>
<dbReference type="SUPFAM" id="SSF46785">
    <property type="entry name" value="Winged helix' DNA-binding domain"/>
    <property type="match status" value="1"/>
</dbReference>
<dbReference type="InterPro" id="IPR005119">
    <property type="entry name" value="LysR_subst-bd"/>
</dbReference>
<dbReference type="PROSITE" id="PS50931">
    <property type="entry name" value="HTH_LYSR"/>
    <property type="match status" value="1"/>
</dbReference>
<dbReference type="Pfam" id="PF03466">
    <property type="entry name" value="LysR_substrate"/>
    <property type="match status" value="1"/>
</dbReference>
<dbReference type="GO" id="GO:0032993">
    <property type="term" value="C:protein-DNA complex"/>
    <property type="evidence" value="ECO:0007669"/>
    <property type="project" value="TreeGrafter"/>
</dbReference>
<dbReference type="InterPro" id="IPR036388">
    <property type="entry name" value="WH-like_DNA-bd_sf"/>
</dbReference>
<comment type="similarity">
    <text evidence="1">Belongs to the LysR transcriptional regulatory family.</text>
</comment>
<protein>
    <recommendedName>
        <fullName evidence="5">HTH lysR-type domain-containing protein</fullName>
    </recommendedName>
</protein>
<evidence type="ECO:0000256" key="1">
    <source>
        <dbReference type="ARBA" id="ARBA00009437"/>
    </source>
</evidence>